<dbReference type="Gene3D" id="1.10.287.130">
    <property type="match status" value="1"/>
</dbReference>
<dbReference type="AlphaFoldDB" id="A0A8J2XKS5"/>
<dbReference type="Proteomes" id="UP000616114">
    <property type="component" value="Unassembled WGS sequence"/>
</dbReference>
<comment type="subcellular location">
    <subcellularLocation>
        <location evidence="2">Cell membrane</location>
    </subcellularLocation>
</comment>
<dbReference type="SMART" id="SM00387">
    <property type="entry name" value="HATPase_c"/>
    <property type="match status" value="1"/>
</dbReference>
<evidence type="ECO:0000256" key="10">
    <source>
        <dbReference type="ARBA" id="ARBA00023136"/>
    </source>
</evidence>
<dbReference type="GO" id="GO:0005886">
    <property type="term" value="C:plasma membrane"/>
    <property type="evidence" value="ECO:0007669"/>
    <property type="project" value="UniProtKB-SubCell"/>
</dbReference>
<feature type="transmembrane region" description="Helical" evidence="11">
    <location>
        <begin position="21"/>
        <end position="41"/>
    </location>
</feature>
<dbReference type="CDD" id="cd00075">
    <property type="entry name" value="HATPase"/>
    <property type="match status" value="1"/>
</dbReference>
<evidence type="ECO:0000256" key="6">
    <source>
        <dbReference type="ARBA" id="ARBA00022692"/>
    </source>
</evidence>
<name>A0A8J2XKS5_9MICO</name>
<feature type="domain" description="Histidine kinase" evidence="12">
    <location>
        <begin position="263"/>
        <end position="468"/>
    </location>
</feature>
<accession>A0A8J2XKS5</accession>
<dbReference type="SUPFAM" id="SSF47384">
    <property type="entry name" value="Homodimeric domain of signal transducing histidine kinase"/>
    <property type="match status" value="1"/>
</dbReference>
<keyword evidence="9" id="KW-0902">Two-component regulatory system</keyword>
<proteinExistence type="predicted"/>
<keyword evidence="7 14" id="KW-0418">Kinase</keyword>
<gene>
    <name evidence="14" type="ORF">GCM10011333_19780</name>
</gene>
<dbReference type="Pfam" id="PF02518">
    <property type="entry name" value="HATPase_c"/>
    <property type="match status" value="1"/>
</dbReference>
<evidence type="ECO:0000256" key="3">
    <source>
        <dbReference type="ARBA" id="ARBA00012438"/>
    </source>
</evidence>
<dbReference type="PRINTS" id="PR00344">
    <property type="entry name" value="BCTRLSENSOR"/>
</dbReference>
<dbReference type="EMBL" id="BMFY01000007">
    <property type="protein sequence ID" value="GGA16682.1"/>
    <property type="molecule type" value="Genomic_DNA"/>
</dbReference>
<dbReference type="InterPro" id="IPR003594">
    <property type="entry name" value="HATPase_dom"/>
</dbReference>
<comment type="caution">
    <text evidence="14">The sequence shown here is derived from an EMBL/GenBank/DDBJ whole genome shotgun (WGS) entry which is preliminary data.</text>
</comment>
<keyword evidence="8 11" id="KW-1133">Transmembrane helix</keyword>
<organism evidence="14 15">
    <name type="scientific">Sediminivirga luteola</name>
    <dbReference type="NCBI Taxonomy" id="1774748"/>
    <lineage>
        <taxon>Bacteria</taxon>
        <taxon>Bacillati</taxon>
        <taxon>Actinomycetota</taxon>
        <taxon>Actinomycetes</taxon>
        <taxon>Micrococcales</taxon>
        <taxon>Brevibacteriaceae</taxon>
        <taxon>Sediminivirga</taxon>
    </lineage>
</organism>
<evidence type="ECO:0000256" key="4">
    <source>
        <dbReference type="ARBA" id="ARBA00022553"/>
    </source>
</evidence>
<keyword evidence="4" id="KW-0597">Phosphoprotein</keyword>
<evidence type="ECO:0000256" key="5">
    <source>
        <dbReference type="ARBA" id="ARBA00022679"/>
    </source>
</evidence>
<dbReference type="InterPro" id="IPR003661">
    <property type="entry name" value="HisK_dim/P_dom"/>
</dbReference>
<evidence type="ECO:0000256" key="8">
    <source>
        <dbReference type="ARBA" id="ARBA00022989"/>
    </source>
</evidence>
<dbReference type="PROSITE" id="PS50885">
    <property type="entry name" value="HAMP"/>
    <property type="match status" value="1"/>
</dbReference>
<dbReference type="Gene3D" id="3.30.565.10">
    <property type="entry name" value="Histidine kinase-like ATPase, C-terminal domain"/>
    <property type="match status" value="1"/>
</dbReference>
<dbReference type="SUPFAM" id="SSF55874">
    <property type="entry name" value="ATPase domain of HSP90 chaperone/DNA topoisomerase II/histidine kinase"/>
    <property type="match status" value="1"/>
</dbReference>
<protein>
    <recommendedName>
        <fullName evidence="3">histidine kinase</fullName>
        <ecNumber evidence="3">2.7.13.3</ecNumber>
    </recommendedName>
</protein>
<dbReference type="SMART" id="SM00304">
    <property type="entry name" value="HAMP"/>
    <property type="match status" value="1"/>
</dbReference>
<keyword evidence="10 11" id="KW-0472">Membrane</keyword>
<dbReference type="InterPro" id="IPR003660">
    <property type="entry name" value="HAMP_dom"/>
</dbReference>
<evidence type="ECO:0000256" key="7">
    <source>
        <dbReference type="ARBA" id="ARBA00022777"/>
    </source>
</evidence>
<feature type="domain" description="HAMP" evidence="13">
    <location>
        <begin position="203"/>
        <end position="255"/>
    </location>
</feature>
<dbReference type="CDD" id="cd06225">
    <property type="entry name" value="HAMP"/>
    <property type="match status" value="1"/>
</dbReference>
<dbReference type="Pfam" id="PF00512">
    <property type="entry name" value="HisKA"/>
    <property type="match status" value="1"/>
</dbReference>
<sequence>MTTTERRHRRPRFSVTQRITTGVLLLTAIGLGAVGLLLYVLESANLDNRIDQELSQEIVEFRGFAENGVDPETGRPFESADRLLRVFLERNQPGTAETFFAFTMEGPVLYQGVADPRLSETREFVALVEGLMDRGGRTSTQIGDATYRFVVLPLHEGSDRGAFVAVHNVTEHRQSLNELLRTYTIAATMATLIVALLSSLIARRLLQPVHELRTAAQSITAGELDRRLEASGSDDLAELIRTFNDMLDRLESAFETQRQFLDDAGHELRTPLTVLRGHLEVLDPADVNDVEETRALLLDEIGRMSRLVEDLLVLAKTRRPDFVRAEPVEVSVLLKDVFAKASALGPRDWDIRVPPPVTIQADPQRLTQAMLQLADNAVRYTEEGTSIVLGADAGPDAVDLWVSDQGPGVPPDKREVIFQRFGRASQDDQGFGLGLTIVSAIAQAHGGQVLLDDTVTGATFRLRLPRGEQGEQ</sequence>
<dbReference type="InterPro" id="IPR050428">
    <property type="entry name" value="TCS_sensor_his_kinase"/>
</dbReference>
<evidence type="ECO:0000259" key="12">
    <source>
        <dbReference type="PROSITE" id="PS50109"/>
    </source>
</evidence>
<dbReference type="EC" id="2.7.13.3" evidence="3"/>
<dbReference type="FunFam" id="1.10.287.130:FF:000001">
    <property type="entry name" value="Two-component sensor histidine kinase"/>
    <property type="match status" value="1"/>
</dbReference>
<dbReference type="InterPro" id="IPR036890">
    <property type="entry name" value="HATPase_C_sf"/>
</dbReference>
<dbReference type="GO" id="GO:0000155">
    <property type="term" value="F:phosphorelay sensor kinase activity"/>
    <property type="evidence" value="ECO:0007669"/>
    <property type="project" value="InterPro"/>
</dbReference>
<keyword evidence="6 11" id="KW-0812">Transmembrane</keyword>
<comment type="catalytic activity">
    <reaction evidence="1">
        <text>ATP + protein L-histidine = ADP + protein N-phospho-L-histidine.</text>
        <dbReference type="EC" id="2.7.13.3"/>
    </reaction>
</comment>
<evidence type="ECO:0000313" key="15">
    <source>
        <dbReference type="Proteomes" id="UP000616114"/>
    </source>
</evidence>
<dbReference type="SMART" id="SM00388">
    <property type="entry name" value="HisKA"/>
    <property type="match status" value="1"/>
</dbReference>
<dbReference type="InterPro" id="IPR004358">
    <property type="entry name" value="Sig_transdc_His_kin-like_C"/>
</dbReference>
<keyword evidence="15" id="KW-1185">Reference proteome</keyword>
<keyword evidence="5" id="KW-0808">Transferase</keyword>
<dbReference type="InterPro" id="IPR005467">
    <property type="entry name" value="His_kinase_dom"/>
</dbReference>
<evidence type="ECO:0000256" key="2">
    <source>
        <dbReference type="ARBA" id="ARBA00004236"/>
    </source>
</evidence>
<evidence type="ECO:0000256" key="9">
    <source>
        <dbReference type="ARBA" id="ARBA00023012"/>
    </source>
</evidence>
<dbReference type="Gene3D" id="6.10.340.10">
    <property type="match status" value="1"/>
</dbReference>
<evidence type="ECO:0000256" key="11">
    <source>
        <dbReference type="SAM" id="Phobius"/>
    </source>
</evidence>
<dbReference type="Pfam" id="PF00672">
    <property type="entry name" value="HAMP"/>
    <property type="match status" value="1"/>
</dbReference>
<dbReference type="PANTHER" id="PTHR45436:SF5">
    <property type="entry name" value="SENSOR HISTIDINE KINASE TRCS"/>
    <property type="match status" value="1"/>
</dbReference>
<reference evidence="14" key="1">
    <citation type="journal article" date="2014" name="Int. J. Syst. Evol. Microbiol.">
        <title>Complete genome sequence of Corynebacterium casei LMG S-19264T (=DSM 44701T), isolated from a smear-ripened cheese.</title>
        <authorList>
            <consortium name="US DOE Joint Genome Institute (JGI-PGF)"/>
            <person name="Walter F."/>
            <person name="Albersmeier A."/>
            <person name="Kalinowski J."/>
            <person name="Ruckert C."/>
        </authorList>
    </citation>
    <scope>NUCLEOTIDE SEQUENCE</scope>
    <source>
        <strain evidence="14">CGMCC 1.12785</strain>
    </source>
</reference>
<dbReference type="InterPro" id="IPR036097">
    <property type="entry name" value="HisK_dim/P_sf"/>
</dbReference>
<reference evidence="14" key="2">
    <citation type="submission" date="2020-09" db="EMBL/GenBank/DDBJ databases">
        <authorList>
            <person name="Sun Q."/>
            <person name="Zhou Y."/>
        </authorList>
    </citation>
    <scope>NUCLEOTIDE SEQUENCE</scope>
    <source>
        <strain evidence="14">CGMCC 1.12785</strain>
    </source>
</reference>
<dbReference type="SUPFAM" id="SSF158472">
    <property type="entry name" value="HAMP domain-like"/>
    <property type="match status" value="1"/>
</dbReference>
<dbReference type="PROSITE" id="PS50109">
    <property type="entry name" value="HIS_KIN"/>
    <property type="match status" value="1"/>
</dbReference>
<dbReference type="CDD" id="cd00082">
    <property type="entry name" value="HisKA"/>
    <property type="match status" value="1"/>
</dbReference>
<dbReference type="PANTHER" id="PTHR45436">
    <property type="entry name" value="SENSOR HISTIDINE KINASE YKOH"/>
    <property type="match status" value="1"/>
</dbReference>
<evidence type="ECO:0000313" key="14">
    <source>
        <dbReference type="EMBL" id="GGA16682.1"/>
    </source>
</evidence>
<evidence type="ECO:0000256" key="1">
    <source>
        <dbReference type="ARBA" id="ARBA00000085"/>
    </source>
</evidence>
<evidence type="ECO:0000259" key="13">
    <source>
        <dbReference type="PROSITE" id="PS50885"/>
    </source>
</evidence>